<organism evidence="3">
    <name type="scientific">Trichuris suis</name>
    <name type="common">pig whipworm</name>
    <dbReference type="NCBI Taxonomy" id="68888"/>
    <lineage>
        <taxon>Eukaryota</taxon>
        <taxon>Metazoa</taxon>
        <taxon>Ecdysozoa</taxon>
        <taxon>Nematoda</taxon>
        <taxon>Enoplea</taxon>
        <taxon>Dorylaimia</taxon>
        <taxon>Trichinellida</taxon>
        <taxon>Trichuridae</taxon>
        <taxon>Trichuris</taxon>
    </lineage>
</organism>
<dbReference type="EMBL" id="KL363252">
    <property type="protein sequence ID" value="KFD50536.1"/>
    <property type="molecule type" value="Genomic_DNA"/>
</dbReference>
<accession>A0A085N1T6</accession>
<dbReference type="AlphaFoldDB" id="A0A085N1T6"/>
<proteinExistence type="predicted"/>
<reference evidence="3 4" key="1">
    <citation type="journal article" date="2014" name="Nat. Genet.">
        <title>Genome and transcriptome of the porcine whipworm Trichuris suis.</title>
        <authorList>
            <person name="Jex A.R."/>
            <person name="Nejsum P."/>
            <person name="Schwarz E.M."/>
            <person name="Hu L."/>
            <person name="Young N.D."/>
            <person name="Hall R.S."/>
            <person name="Korhonen P.K."/>
            <person name="Liao S."/>
            <person name="Thamsborg S."/>
            <person name="Xia J."/>
            <person name="Xu P."/>
            <person name="Wang S."/>
            <person name="Scheerlinck J.P."/>
            <person name="Hofmann A."/>
            <person name="Sternberg P.W."/>
            <person name="Wang J."/>
            <person name="Gasser R.B."/>
        </authorList>
    </citation>
    <scope>NUCLEOTIDE SEQUENCE [LARGE SCALE GENOMIC DNA]</scope>
    <source>
        <strain evidence="3">DCEP-RM93F</strain>
        <strain evidence="2">DCEP-RM93M</strain>
    </source>
</reference>
<gene>
    <name evidence="2" type="ORF">M513_08604</name>
    <name evidence="3" type="ORF">M514_08604</name>
</gene>
<protein>
    <submittedName>
        <fullName evidence="3">Uncharacterized protein</fullName>
    </submittedName>
</protein>
<feature type="compositionally biased region" description="Polar residues" evidence="1">
    <location>
        <begin position="79"/>
        <end position="99"/>
    </location>
</feature>
<evidence type="ECO:0000313" key="3">
    <source>
        <dbReference type="EMBL" id="KFD63432.1"/>
    </source>
</evidence>
<dbReference type="Proteomes" id="UP000030764">
    <property type="component" value="Unassembled WGS sequence"/>
</dbReference>
<evidence type="ECO:0000313" key="4">
    <source>
        <dbReference type="Proteomes" id="UP000030764"/>
    </source>
</evidence>
<dbReference type="EMBL" id="KL367573">
    <property type="protein sequence ID" value="KFD63432.1"/>
    <property type="molecule type" value="Genomic_DNA"/>
</dbReference>
<evidence type="ECO:0000256" key="1">
    <source>
        <dbReference type="SAM" id="MobiDB-lite"/>
    </source>
</evidence>
<sequence>MAMRFSSIFSSARELDPFRVPMHSAFSIIVRFTHPASLSAQRKRPVGQATCRSNDVSAKRPVGQTTIRPNDLSVERPVGQTTCQPNDLSAQRPVGQTTCRPYDLSAKRLSAK</sequence>
<dbReference type="Proteomes" id="UP000030758">
    <property type="component" value="Unassembled WGS sequence"/>
</dbReference>
<feature type="region of interest" description="Disordered" evidence="1">
    <location>
        <begin position="39"/>
        <end position="112"/>
    </location>
</feature>
<keyword evidence="4" id="KW-1185">Reference proteome</keyword>
<name>A0A085N1T6_9BILA</name>
<evidence type="ECO:0000313" key="2">
    <source>
        <dbReference type="EMBL" id="KFD50536.1"/>
    </source>
</evidence>